<dbReference type="EC" id="3.4.21.-" evidence="9"/>
<dbReference type="InterPro" id="IPR043504">
    <property type="entry name" value="Peptidase_S1_PA_chymotrypsin"/>
</dbReference>
<keyword evidence="5" id="KW-0865">Zymogen</keyword>
<dbReference type="PRINTS" id="PR00722">
    <property type="entry name" value="CHYMOTRYPSIN"/>
</dbReference>
<comment type="similarity">
    <text evidence="8 10">Belongs to the peptidase S1 family. CLIP subfamily.</text>
</comment>
<dbReference type="InterPro" id="IPR051487">
    <property type="entry name" value="Ser/Thr_Proteases_Immune/Dev"/>
</dbReference>
<dbReference type="GO" id="GO:0006508">
    <property type="term" value="P:proteolysis"/>
    <property type="evidence" value="ECO:0007669"/>
    <property type="project" value="UniProtKB-KW"/>
</dbReference>
<name>A0A4C1UM74_EUMVA</name>
<dbReference type="PROSITE" id="PS00134">
    <property type="entry name" value="TRYPSIN_HIS"/>
    <property type="match status" value="1"/>
</dbReference>
<evidence type="ECO:0000256" key="2">
    <source>
        <dbReference type="ARBA" id="ARBA00022729"/>
    </source>
</evidence>
<evidence type="ECO:0000256" key="4">
    <source>
        <dbReference type="ARBA" id="ARBA00022825"/>
    </source>
</evidence>
<dbReference type="FunFam" id="3.30.1640.30:FF:000001">
    <property type="entry name" value="Serine protease 7"/>
    <property type="match status" value="1"/>
</dbReference>
<keyword evidence="1 9" id="KW-0645">Protease</keyword>
<feature type="coiled-coil region" evidence="11">
    <location>
        <begin position="44"/>
        <end position="71"/>
    </location>
</feature>
<evidence type="ECO:0000256" key="3">
    <source>
        <dbReference type="ARBA" id="ARBA00022801"/>
    </source>
</evidence>
<dbReference type="PANTHER" id="PTHR24256">
    <property type="entry name" value="TRYPTASE-RELATED"/>
    <property type="match status" value="1"/>
</dbReference>
<evidence type="ECO:0000256" key="11">
    <source>
        <dbReference type="SAM" id="Coils"/>
    </source>
</evidence>
<keyword evidence="7" id="KW-0325">Glycoprotein</keyword>
<dbReference type="Proteomes" id="UP000299102">
    <property type="component" value="Unassembled WGS sequence"/>
</dbReference>
<dbReference type="AlphaFoldDB" id="A0A4C1UM74"/>
<dbReference type="Pfam" id="PF00089">
    <property type="entry name" value="Trypsin"/>
    <property type="match status" value="1"/>
</dbReference>
<dbReference type="EMBL" id="BGZK01000195">
    <property type="protein sequence ID" value="GBP27563.1"/>
    <property type="molecule type" value="Genomic_DNA"/>
</dbReference>
<evidence type="ECO:0000256" key="10">
    <source>
        <dbReference type="RuleBase" id="RU366078"/>
    </source>
</evidence>
<dbReference type="PROSITE" id="PS50240">
    <property type="entry name" value="TRYPSIN_DOM"/>
    <property type="match status" value="1"/>
</dbReference>
<feature type="domain" description="Peptidase S1" evidence="12">
    <location>
        <begin position="217"/>
        <end position="473"/>
    </location>
</feature>
<dbReference type="InterPro" id="IPR009003">
    <property type="entry name" value="Peptidase_S1_PA"/>
</dbReference>
<proteinExistence type="inferred from homology"/>
<keyword evidence="4 9" id="KW-0720">Serine protease</keyword>
<comment type="caution">
    <text evidence="14">The sequence shown here is derived from an EMBL/GenBank/DDBJ whole genome shotgun (WGS) entry which is preliminary data.</text>
</comment>
<reference evidence="14 15" key="1">
    <citation type="journal article" date="2019" name="Commun. Biol.">
        <title>The bagworm genome reveals a unique fibroin gene that provides high tensile strength.</title>
        <authorList>
            <person name="Kono N."/>
            <person name="Nakamura H."/>
            <person name="Ohtoshi R."/>
            <person name="Tomita M."/>
            <person name="Numata K."/>
            <person name="Arakawa K."/>
        </authorList>
    </citation>
    <scope>NUCLEOTIDE SEQUENCE [LARGE SCALE GENOMIC DNA]</scope>
</reference>
<dbReference type="Gene3D" id="2.40.10.10">
    <property type="entry name" value="Trypsin-like serine proteases"/>
    <property type="match status" value="2"/>
</dbReference>
<dbReference type="FunFam" id="2.40.10.10:FF:000028">
    <property type="entry name" value="Serine protease easter"/>
    <property type="match status" value="1"/>
</dbReference>
<dbReference type="InterPro" id="IPR022700">
    <property type="entry name" value="CLIP"/>
</dbReference>
<gene>
    <name evidence="14" type="primary">Sp7</name>
    <name evidence="14" type="ORF">EVAR_18758_1</name>
</gene>
<dbReference type="SMART" id="SM00680">
    <property type="entry name" value="CLIP"/>
    <property type="match status" value="1"/>
</dbReference>
<dbReference type="InterPro" id="IPR033116">
    <property type="entry name" value="TRYPSIN_SER"/>
</dbReference>
<keyword evidence="6" id="KW-1015">Disulfide bond</keyword>
<keyword evidence="2" id="KW-0732">Signal</keyword>
<dbReference type="SUPFAM" id="SSF50494">
    <property type="entry name" value="Trypsin-like serine proteases"/>
    <property type="match status" value="1"/>
</dbReference>
<dbReference type="PROSITE" id="PS51888">
    <property type="entry name" value="CLIP"/>
    <property type="match status" value="1"/>
</dbReference>
<dbReference type="PROSITE" id="PS00135">
    <property type="entry name" value="TRYPSIN_SER"/>
    <property type="match status" value="1"/>
</dbReference>
<evidence type="ECO:0000313" key="15">
    <source>
        <dbReference type="Proteomes" id="UP000299102"/>
    </source>
</evidence>
<protein>
    <recommendedName>
        <fullName evidence="10">CLIP domain-containing serine protease</fullName>
        <ecNumber evidence="9">3.4.21.-</ecNumber>
    </recommendedName>
</protein>
<evidence type="ECO:0000259" key="12">
    <source>
        <dbReference type="PROSITE" id="PS50240"/>
    </source>
</evidence>
<keyword evidence="3 9" id="KW-0378">Hydrolase</keyword>
<keyword evidence="10" id="KW-0964">Secreted</keyword>
<accession>A0A4C1UM74</accession>
<organism evidence="14 15">
    <name type="scientific">Eumeta variegata</name>
    <name type="common">Bagworm moth</name>
    <name type="synonym">Eumeta japonica</name>
    <dbReference type="NCBI Taxonomy" id="151549"/>
    <lineage>
        <taxon>Eukaryota</taxon>
        <taxon>Metazoa</taxon>
        <taxon>Ecdysozoa</taxon>
        <taxon>Arthropoda</taxon>
        <taxon>Hexapoda</taxon>
        <taxon>Insecta</taxon>
        <taxon>Pterygota</taxon>
        <taxon>Neoptera</taxon>
        <taxon>Endopterygota</taxon>
        <taxon>Lepidoptera</taxon>
        <taxon>Glossata</taxon>
        <taxon>Ditrysia</taxon>
        <taxon>Tineoidea</taxon>
        <taxon>Psychidae</taxon>
        <taxon>Oiketicinae</taxon>
        <taxon>Eumeta</taxon>
    </lineage>
</organism>
<dbReference type="Pfam" id="PF12032">
    <property type="entry name" value="CLIP"/>
    <property type="match status" value="1"/>
</dbReference>
<dbReference type="STRING" id="151549.A0A4C1UM74"/>
<dbReference type="GO" id="GO:0005576">
    <property type="term" value="C:extracellular region"/>
    <property type="evidence" value="ECO:0007669"/>
    <property type="project" value="UniProtKB-SubCell"/>
</dbReference>
<dbReference type="InterPro" id="IPR001314">
    <property type="entry name" value="Peptidase_S1A"/>
</dbReference>
<evidence type="ECO:0000256" key="1">
    <source>
        <dbReference type="ARBA" id="ARBA00022670"/>
    </source>
</evidence>
<dbReference type="GO" id="GO:0004252">
    <property type="term" value="F:serine-type endopeptidase activity"/>
    <property type="evidence" value="ECO:0007669"/>
    <property type="project" value="UniProtKB-UniRule"/>
</dbReference>
<evidence type="ECO:0000256" key="9">
    <source>
        <dbReference type="RuleBase" id="RU363034"/>
    </source>
</evidence>
<evidence type="ECO:0000256" key="5">
    <source>
        <dbReference type="ARBA" id="ARBA00023145"/>
    </source>
</evidence>
<dbReference type="OrthoDB" id="9028152at2759"/>
<dbReference type="SMART" id="SM00020">
    <property type="entry name" value="Tryp_SPc"/>
    <property type="match status" value="1"/>
</dbReference>
<dbReference type="CDD" id="cd00190">
    <property type="entry name" value="Tryp_SPc"/>
    <property type="match status" value="1"/>
</dbReference>
<sequence>MDDKGMSDEMPQLFQLMKNGIRKTDNNDCTYTTDTLTRTIYDKIKPLLEENKHLKSEVQTLNRKVKYLEELNRKNNIIIHGVKETENKHPKVRDLLERIDTYQGSKRDSCVTPLGVTSECVSLYACPSLLSAFEQRPIPNRIVNFLRKSQCGFDGSTPRVCCGPIPYTRDPSTQTSTAPPPPQNNFNYDGRVDPISSEDSVPAARGQCGIDTNGDRLYGGQITDIDEFPWMCLLGYLTRSGNITFQCGGVLINKRYVLTAAHCVKGAIEREVGTLAVVRLGEYDTLTSTDCVESVDSERICADAPQDVPVLRAYAHDGYSDKNINRRDDIAVVRLARRATYSYYVKPICLPDTNTPLATGDYVTVAGWGKTLRGTNSNVKLKLRMPIYNKQECGTKYRRLGAELTEKQLCAGGVFKEDACRGDSGGPLMRERPGGVWESVAVVSFGNGCGLDGWPGVYTSVASYRGWIENIMQSTNV</sequence>
<comment type="subcellular location">
    <subcellularLocation>
        <location evidence="10">Secreted</location>
    </subcellularLocation>
</comment>
<evidence type="ECO:0000256" key="7">
    <source>
        <dbReference type="ARBA" id="ARBA00023180"/>
    </source>
</evidence>
<dbReference type="Gene3D" id="3.30.1640.30">
    <property type="match status" value="1"/>
</dbReference>
<keyword evidence="11" id="KW-0175">Coiled coil</keyword>
<dbReference type="InterPro" id="IPR001254">
    <property type="entry name" value="Trypsin_dom"/>
</dbReference>
<keyword evidence="15" id="KW-1185">Reference proteome</keyword>
<comment type="domain">
    <text evidence="10">The clip domain consists of 35-55 residues which are 'knitted' together usually by 3 conserved disulfide bonds forming a clip-like compact structure.</text>
</comment>
<evidence type="ECO:0000256" key="6">
    <source>
        <dbReference type="ARBA" id="ARBA00023157"/>
    </source>
</evidence>
<evidence type="ECO:0000256" key="8">
    <source>
        <dbReference type="ARBA" id="ARBA00024195"/>
    </source>
</evidence>
<evidence type="ECO:0000259" key="13">
    <source>
        <dbReference type="PROSITE" id="PS51888"/>
    </source>
</evidence>
<evidence type="ECO:0000313" key="14">
    <source>
        <dbReference type="EMBL" id="GBP27563.1"/>
    </source>
</evidence>
<feature type="domain" description="Clip" evidence="13">
    <location>
        <begin position="109"/>
        <end position="162"/>
    </location>
</feature>
<dbReference type="InterPro" id="IPR038565">
    <property type="entry name" value="CLIP_sf"/>
</dbReference>
<dbReference type="InterPro" id="IPR018114">
    <property type="entry name" value="TRYPSIN_HIS"/>
</dbReference>